<sequence>MTEQNTPAQDHAQVGEPTDPLWPNDTGTLRDQSRRALLELLKGPYLSGQRRPQLWAALMADQPAITSALHNLFLDLVIDPVDEFAFVRKAQTADFDAPSALRREPLTLLDTAVVLVLRQLLLATGGTERVIVGKEEIYERVAVYRTGDEVAFQRNFNGSWSRMVDRFRFLARAGEDRVEISPVVKFIVDEDRVRALLKVYQELANPTPPVDTGSQSAPVPQTPALPQAEGMFDLFSPTESNEAPQ</sequence>
<dbReference type="Pfam" id="PF13835">
    <property type="entry name" value="DUF4194"/>
    <property type="match status" value="1"/>
</dbReference>
<feature type="region of interest" description="Disordered" evidence="1">
    <location>
        <begin position="1"/>
        <end position="28"/>
    </location>
</feature>
<name>A0AAU7DSL2_9MICO</name>
<proteinExistence type="predicted"/>
<evidence type="ECO:0000256" key="1">
    <source>
        <dbReference type="SAM" id="MobiDB-lite"/>
    </source>
</evidence>
<dbReference type="EMBL" id="CP146203">
    <property type="protein sequence ID" value="XBH20441.1"/>
    <property type="molecule type" value="Genomic_DNA"/>
</dbReference>
<evidence type="ECO:0000313" key="2">
    <source>
        <dbReference type="EMBL" id="XBH20441.1"/>
    </source>
</evidence>
<gene>
    <name evidence="2" type="ORF">V5R04_09290</name>
</gene>
<dbReference type="AlphaFoldDB" id="A0AAU7DSL2"/>
<feature type="region of interest" description="Disordered" evidence="1">
    <location>
        <begin position="207"/>
        <end position="245"/>
    </location>
</feature>
<reference evidence="2" key="1">
    <citation type="submission" date="2024-02" db="EMBL/GenBank/DDBJ databases">
        <title>Tomenella chthoni gen. nov. sp. nov., a member of the family Jonesiaceae isolated from bat guano.</title>
        <authorList>
            <person name="Miller S.L."/>
            <person name="King J."/>
            <person name="Sankaranarayanan K."/>
            <person name="Lawson P.A."/>
        </authorList>
    </citation>
    <scope>NUCLEOTIDE SEQUENCE</scope>
    <source>
        <strain evidence="2">BS-20</strain>
    </source>
</reference>
<protein>
    <submittedName>
        <fullName evidence="2">DUF4194 domain-containing protein</fullName>
    </submittedName>
</protein>
<organism evidence="2">
    <name type="scientific">Jonesiaceae bacterium BS-20</name>
    <dbReference type="NCBI Taxonomy" id="3120821"/>
    <lineage>
        <taxon>Bacteria</taxon>
        <taxon>Bacillati</taxon>
        <taxon>Actinomycetota</taxon>
        <taxon>Actinomycetes</taxon>
        <taxon>Micrococcales</taxon>
        <taxon>Jonesiaceae</taxon>
    </lineage>
</organism>
<dbReference type="InterPro" id="IPR025449">
    <property type="entry name" value="JetB"/>
</dbReference>
<accession>A0AAU7DSL2</accession>